<name>A0A939GA04_9BACT</name>
<sequence length="197" mass="21458">MPLTSALPQSTTADWCTSLSAVATYQFPNNAKQVGTYRINAKTGLLTWDVPTELGSFSIAIVVSEWRYGQLISETHQELLLTVVDKGGTPITPPPYEPAYVGVLTATDDRAPDALQLTVSPNPSMGGVVQVSLQNRLGLPAVFSVLDNQGRVHQHIEKNQVLDQQGFQLDLSNQPAGLYFIRAESGGRQVVRKLVRE</sequence>
<reference evidence="2 3" key="1">
    <citation type="submission" date="2021-03" db="EMBL/GenBank/DDBJ databases">
        <title>Fibrella sp. HMF5036 genome sequencing and assembly.</title>
        <authorList>
            <person name="Kang H."/>
            <person name="Kim H."/>
            <person name="Bae S."/>
            <person name="Joh K."/>
        </authorList>
    </citation>
    <scope>NUCLEOTIDE SEQUENCE [LARGE SCALE GENOMIC DNA]</scope>
    <source>
        <strain evidence="2 3">HMF5036</strain>
    </source>
</reference>
<evidence type="ECO:0000259" key="1">
    <source>
        <dbReference type="Pfam" id="PF18962"/>
    </source>
</evidence>
<dbReference type="Pfam" id="PF18962">
    <property type="entry name" value="Por_Secre_tail"/>
    <property type="match status" value="1"/>
</dbReference>
<dbReference type="Proteomes" id="UP000664795">
    <property type="component" value="Unassembled WGS sequence"/>
</dbReference>
<comment type="caution">
    <text evidence="2">The sequence shown here is derived from an EMBL/GenBank/DDBJ whole genome shotgun (WGS) entry which is preliminary data.</text>
</comment>
<evidence type="ECO:0000313" key="3">
    <source>
        <dbReference type="Proteomes" id="UP000664795"/>
    </source>
</evidence>
<dbReference type="EMBL" id="JAFMYU010000019">
    <property type="protein sequence ID" value="MBO0933404.1"/>
    <property type="molecule type" value="Genomic_DNA"/>
</dbReference>
<dbReference type="InterPro" id="IPR026444">
    <property type="entry name" value="Secre_tail"/>
</dbReference>
<organism evidence="2 3">
    <name type="scientific">Fibrella aquatilis</name>
    <dbReference type="NCBI Taxonomy" id="2817059"/>
    <lineage>
        <taxon>Bacteria</taxon>
        <taxon>Pseudomonadati</taxon>
        <taxon>Bacteroidota</taxon>
        <taxon>Cytophagia</taxon>
        <taxon>Cytophagales</taxon>
        <taxon>Spirosomataceae</taxon>
        <taxon>Fibrella</taxon>
    </lineage>
</organism>
<gene>
    <name evidence="2" type="ORF">J2I48_20505</name>
</gene>
<proteinExistence type="predicted"/>
<dbReference type="AlphaFoldDB" id="A0A939GA04"/>
<evidence type="ECO:0000313" key="2">
    <source>
        <dbReference type="EMBL" id="MBO0933404.1"/>
    </source>
</evidence>
<feature type="domain" description="Secretion system C-terminal sorting" evidence="1">
    <location>
        <begin position="120"/>
        <end position="195"/>
    </location>
</feature>
<dbReference type="NCBIfam" id="TIGR04183">
    <property type="entry name" value="Por_Secre_tail"/>
    <property type="match status" value="1"/>
</dbReference>
<dbReference type="RefSeq" id="WP_207337370.1">
    <property type="nucleotide sequence ID" value="NZ_JAFMYU010000019.1"/>
</dbReference>
<protein>
    <submittedName>
        <fullName evidence="2">T9SS type A sorting domain-containing protein</fullName>
    </submittedName>
</protein>
<accession>A0A939GA04</accession>
<keyword evidence="3" id="KW-1185">Reference proteome</keyword>